<proteinExistence type="predicted"/>
<dbReference type="EMBL" id="JANPWB010000005">
    <property type="protein sequence ID" value="KAJ1189289.1"/>
    <property type="molecule type" value="Genomic_DNA"/>
</dbReference>
<gene>
    <name evidence="1" type="ORF">NDU88_006037</name>
</gene>
<protein>
    <submittedName>
        <fullName evidence="1">Uncharacterized protein</fullName>
    </submittedName>
</protein>
<sequence>MLVPEEALQEPEKLVGVAKALSYVEEEMAKEKRMATQREKKIPMWKDTFFVKVHKAVFSTCVWGRYYNSIRDSEV</sequence>
<comment type="caution">
    <text evidence="1">The sequence shown here is derived from an EMBL/GenBank/DDBJ whole genome shotgun (WGS) entry which is preliminary data.</text>
</comment>
<organism evidence="1 2">
    <name type="scientific">Pleurodeles waltl</name>
    <name type="common">Iberian ribbed newt</name>
    <dbReference type="NCBI Taxonomy" id="8319"/>
    <lineage>
        <taxon>Eukaryota</taxon>
        <taxon>Metazoa</taxon>
        <taxon>Chordata</taxon>
        <taxon>Craniata</taxon>
        <taxon>Vertebrata</taxon>
        <taxon>Euteleostomi</taxon>
        <taxon>Amphibia</taxon>
        <taxon>Batrachia</taxon>
        <taxon>Caudata</taxon>
        <taxon>Salamandroidea</taxon>
        <taxon>Salamandridae</taxon>
        <taxon>Pleurodelinae</taxon>
        <taxon>Pleurodeles</taxon>
    </lineage>
</organism>
<accession>A0AAV7UJW2</accession>
<evidence type="ECO:0000313" key="2">
    <source>
        <dbReference type="Proteomes" id="UP001066276"/>
    </source>
</evidence>
<reference evidence="1" key="1">
    <citation type="journal article" date="2022" name="bioRxiv">
        <title>Sequencing and chromosome-scale assembly of the giantPleurodeles waltlgenome.</title>
        <authorList>
            <person name="Brown T."/>
            <person name="Elewa A."/>
            <person name="Iarovenko S."/>
            <person name="Subramanian E."/>
            <person name="Araus A.J."/>
            <person name="Petzold A."/>
            <person name="Susuki M."/>
            <person name="Suzuki K.-i.T."/>
            <person name="Hayashi T."/>
            <person name="Toyoda A."/>
            <person name="Oliveira C."/>
            <person name="Osipova E."/>
            <person name="Leigh N.D."/>
            <person name="Simon A."/>
            <person name="Yun M.H."/>
        </authorList>
    </citation>
    <scope>NUCLEOTIDE SEQUENCE</scope>
    <source>
        <strain evidence="1">20211129_DDA</strain>
        <tissue evidence="1">Liver</tissue>
    </source>
</reference>
<name>A0AAV7UJW2_PLEWA</name>
<keyword evidence="2" id="KW-1185">Reference proteome</keyword>
<dbReference type="AlphaFoldDB" id="A0AAV7UJW2"/>
<dbReference type="Proteomes" id="UP001066276">
    <property type="component" value="Chromosome 3_1"/>
</dbReference>
<evidence type="ECO:0000313" key="1">
    <source>
        <dbReference type="EMBL" id="KAJ1189289.1"/>
    </source>
</evidence>